<dbReference type="SUPFAM" id="SSF110849">
    <property type="entry name" value="ParB/Sulfiredoxin"/>
    <property type="match status" value="1"/>
</dbReference>
<name>A0A6S6S136_9BACT</name>
<evidence type="ECO:0000256" key="3">
    <source>
        <dbReference type="ARBA" id="ARBA00023125"/>
    </source>
</evidence>
<dbReference type="InterPro" id="IPR050336">
    <property type="entry name" value="Chromosome_partition/occlusion"/>
</dbReference>
<dbReference type="InterPro" id="IPR003115">
    <property type="entry name" value="ParB_N"/>
</dbReference>
<dbReference type="SUPFAM" id="SSF109709">
    <property type="entry name" value="KorB DNA-binding domain-like"/>
    <property type="match status" value="1"/>
</dbReference>
<dbReference type="AlphaFoldDB" id="A0A6S6S136"/>
<gene>
    <name evidence="5" type="ORF">HELGO_WM11059</name>
</gene>
<comment type="similarity">
    <text evidence="1">Belongs to the ParB family.</text>
</comment>
<feature type="domain" description="ParB-like N-terminal" evidence="4">
    <location>
        <begin position="32"/>
        <end position="121"/>
    </location>
</feature>
<dbReference type="PANTHER" id="PTHR33375">
    <property type="entry name" value="CHROMOSOME-PARTITIONING PROTEIN PARB-RELATED"/>
    <property type="match status" value="1"/>
</dbReference>
<dbReference type="CDD" id="cd16393">
    <property type="entry name" value="SPO0J_N"/>
    <property type="match status" value="1"/>
</dbReference>
<dbReference type="EMBL" id="CACVAW010000005">
    <property type="protein sequence ID" value="CAA6801413.1"/>
    <property type="molecule type" value="Genomic_DNA"/>
</dbReference>
<dbReference type="Gene3D" id="3.90.1530.30">
    <property type="match status" value="1"/>
</dbReference>
<evidence type="ECO:0000259" key="4">
    <source>
        <dbReference type="SMART" id="SM00470"/>
    </source>
</evidence>
<dbReference type="GO" id="GO:0007059">
    <property type="term" value="P:chromosome segregation"/>
    <property type="evidence" value="ECO:0007669"/>
    <property type="project" value="UniProtKB-KW"/>
</dbReference>
<dbReference type="InterPro" id="IPR041468">
    <property type="entry name" value="HTH_ParB/Spo0J"/>
</dbReference>
<evidence type="ECO:0000256" key="2">
    <source>
        <dbReference type="ARBA" id="ARBA00022829"/>
    </source>
</evidence>
<reference evidence="5" key="1">
    <citation type="submission" date="2020-01" db="EMBL/GenBank/DDBJ databases">
        <authorList>
            <person name="Meier V. D."/>
            <person name="Meier V D."/>
        </authorList>
    </citation>
    <scope>NUCLEOTIDE SEQUENCE</scope>
    <source>
        <strain evidence="5">HLG_WM_MAG_12</strain>
    </source>
</reference>
<protein>
    <submittedName>
        <fullName evidence="5">Chromosome (Plasmid) partitioning protein ParB</fullName>
    </submittedName>
</protein>
<dbReference type="Pfam" id="PF02195">
    <property type="entry name" value="ParB_N"/>
    <property type="match status" value="1"/>
</dbReference>
<dbReference type="InterPro" id="IPR004437">
    <property type="entry name" value="ParB/RepB/Spo0J"/>
</dbReference>
<evidence type="ECO:0000256" key="1">
    <source>
        <dbReference type="ARBA" id="ARBA00006295"/>
    </source>
</evidence>
<dbReference type="Gene3D" id="1.10.10.2830">
    <property type="match status" value="1"/>
</dbReference>
<dbReference type="FunFam" id="1.10.10.2830:FF:000001">
    <property type="entry name" value="Chromosome partitioning protein ParB"/>
    <property type="match status" value="1"/>
</dbReference>
<dbReference type="GO" id="GO:0005694">
    <property type="term" value="C:chromosome"/>
    <property type="evidence" value="ECO:0007669"/>
    <property type="project" value="TreeGrafter"/>
</dbReference>
<proteinExistence type="inferred from homology"/>
<keyword evidence="2" id="KW-0159">Chromosome partition</keyword>
<dbReference type="Pfam" id="PF17762">
    <property type="entry name" value="HTH_ParB"/>
    <property type="match status" value="1"/>
</dbReference>
<dbReference type="PANTHER" id="PTHR33375:SF1">
    <property type="entry name" value="CHROMOSOME-PARTITIONING PROTEIN PARB-RELATED"/>
    <property type="match status" value="1"/>
</dbReference>
<dbReference type="SMART" id="SM00470">
    <property type="entry name" value="ParB"/>
    <property type="match status" value="1"/>
</dbReference>
<organism evidence="5">
    <name type="scientific">uncultured Campylobacterales bacterium</name>
    <dbReference type="NCBI Taxonomy" id="352960"/>
    <lineage>
        <taxon>Bacteria</taxon>
        <taxon>Pseudomonadati</taxon>
        <taxon>Campylobacterota</taxon>
        <taxon>Epsilonproteobacteria</taxon>
        <taxon>Campylobacterales</taxon>
        <taxon>environmental samples</taxon>
    </lineage>
</organism>
<dbReference type="GO" id="GO:0045881">
    <property type="term" value="P:positive regulation of sporulation resulting in formation of a cellular spore"/>
    <property type="evidence" value="ECO:0007669"/>
    <property type="project" value="TreeGrafter"/>
</dbReference>
<sequence>MAKMALGRGISAIFDDIESAYKEDLKSEENVVSLNIDEIKPNPYQPRKTFDEKGLEELSESIKKYGLIQPIVVLQKKDSFVLIAGERRLRASKLAGFTQIKSILVDLEQGKLRELALIENIQRQDLNPIDLANSYKELLQTHNITQEDLSLIIHKSRAQISNTMRLLTLSEKTQKSVVDGHISQGHAKILVGLDQTAESTVLNSILGQKLNVRQTEDLVKSLKNSIANRTTAKKIDKIDGLDELNNILKNSNFSHKIKNNTLTINFNSKDEVLELLRCLNS</sequence>
<dbReference type="GO" id="GO:0003677">
    <property type="term" value="F:DNA binding"/>
    <property type="evidence" value="ECO:0007669"/>
    <property type="project" value="UniProtKB-KW"/>
</dbReference>
<dbReference type="NCBIfam" id="TIGR00180">
    <property type="entry name" value="parB_part"/>
    <property type="match status" value="1"/>
</dbReference>
<accession>A0A6S6S136</accession>
<dbReference type="FunFam" id="3.90.1530.30:FF:000001">
    <property type="entry name" value="Chromosome partitioning protein ParB"/>
    <property type="match status" value="1"/>
</dbReference>
<keyword evidence="3" id="KW-0238">DNA-binding</keyword>
<dbReference type="InterPro" id="IPR036086">
    <property type="entry name" value="ParB/Sulfiredoxin_sf"/>
</dbReference>
<evidence type="ECO:0000313" key="5">
    <source>
        <dbReference type="EMBL" id="CAA6801413.1"/>
    </source>
</evidence>